<dbReference type="AlphaFoldDB" id="A0A7G9YDA5"/>
<evidence type="ECO:0000313" key="2">
    <source>
        <dbReference type="EMBL" id="QNO45989.1"/>
    </source>
</evidence>
<proteinExistence type="predicted"/>
<protein>
    <submittedName>
        <fullName evidence="2">Uncharacterized protein</fullName>
    </submittedName>
</protein>
<organism evidence="2">
    <name type="scientific">Candidatus Methanogaster sp. ANME-2c ERB4</name>
    <dbReference type="NCBI Taxonomy" id="2759911"/>
    <lineage>
        <taxon>Archaea</taxon>
        <taxon>Methanobacteriati</taxon>
        <taxon>Methanobacteriota</taxon>
        <taxon>Stenosarchaea group</taxon>
        <taxon>Methanomicrobia</taxon>
        <taxon>Methanosarcinales</taxon>
        <taxon>ANME-2 cluster</taxon>
        <taxon>Candidatus Methanogasteraceae</taxon>
        <taxon>Candidatus Methanogaster</taxon>
    </lineage>
</organism>
<gene>
    <name evidence="1" type="ORF">ELGAPCHP_00003</name>
    <name evidence="2" type="ORF">IBBCPAGD_00005</name>
</gene>
<accession>A0A7G9YDA5</accession>
<dbReference type="EMBL" id="MT631164">
    <property type="protein sequence ID" value="QNO45989.1"/>
    <property type="molecule type" value="Genomic_DNA"/>
</dbReference>
<reference evidence="2" key="1">
    <citation type="submission" date="2020-06" db="EMBL/GenBank/DDBJ databases">
        <title>Unique genomic features of the anaerobic methanotrophic archaea.</title>
        <authorList>
            <person name="Chadwick G.L."/>
            <person name="Skennerton C.T."/>
            <person name="Laso-Perez R."/>
            <person name="Leu A.O."/>
            <person name="Speth D.R."/>
            <person name="Yu H."/>
            <person name="Morgan-Lang C."/>
            <person name="Hatzenpichler R."/>
            <person name="Goudeau D."/>
            <person name="Malmstrom R."/>
            <person name="Brazelton W.J."/>
            <person name="Woyke T."/>
            <person name="Hallam S.J."/>
            <person name="Tyson G.W."/>
            <person name="Wegener G."/>
            <person name="Boetius A."/>
            <person name="Orphan V."/>
        </authorList>
    </citation>
    <scope>NUCLEOTIDE SEQUENCE</scope>
</reference>
<evidence type="ECO:0000313" key="1">
    <source>
        <dbReference type="EMBL" id="QNO45109.1"/>
    </source>
</evidence>
<dbReference type="EMBL" id="MT631074">
    <property type="protein sequence ID" value="QNO45109.1"/>
    <property type="molecule type" value="Genomic_DNA"/>
</dbReference>
<sequence length="129" mass="14971">MYPGSVREVTSPNYPVQCPPSASSVDWLDGNEMLDSLISRWLRQKPSKTIFYHQSPSSVPEIYPPSVQPYMSLKNETSSMEERFKETIPEEMLEHDEIVRIPPRKRYALNIRVKEIRKAAPRIVEPDEP</sequence>
<name>A0A7G9YDA5_9EURY</name>